<proteinExistence type="predicted"/>
<reference evidence="2" key="1">
    <citation type="journal article" date="2023" name="G3 (Bethesda)">
        <title>Whole genome assembly and annotation of the endangered Caribbean coral Acropora cervicornis.</title>
        <authorList>
            <person name="Selwyn J.D."/>
            <person name="Vollmer S.V."/>
        </authorList>
    </citation>
    <scope>NUCLEOTIDE SEQUENCE</scope>
    <source>
        <strain evidence="2">K2</strain>
    </source>
</reference>
<keyword evidence="3" id="KW-1185">Reference proteome</keyword>
<reference evidence="2" key="2">
    <citation type="journal article" date="2023" name="Science">
        <title>Genomic signatures of disease resistance in endangered staghorn corals.</title>
        <authorList>
            <person name="Vollmer S.V."/>
            <person name="Selwyn J.D."/>
            <person name="Despard B.A."/>
            <person name="Roesel C.L."/>
        </authorList>
    </citation>
    <scope>NUCLEOTIDE SEQUENCE</scope>
    <source>
        <strain evidence="2">K2</strain>
    </source>
</reference>
<accession>A0AAD9VE48</accession>
<organism evidence="2 3">
    <name type="scientific">Acropora cervicornis</name>
    <name type="common">Staghorn coral</name>
    <dbReference type="NCBI Taxonomy" id="6130"/>
    <lineage>
        <taxon>Eukaryota</taxon>
        <taxon>Metazoa</taxon>
        <taxon>Cnidaria</taxon>
        <taxon>Anthozoa</taxon>
        <taxon>Hexacorallia</taxon>
        <taxon>Scleractinia</taxon>
        <taxon>Astrocoeniina</taxon>
        <taxon>Acroporidae</taxon>
        <taxon>Acropora</taxon>
    </lineage>
</organism>
<dbReference type="AlphaFoldDB" id="A0AAD9VE48"/>
<evidence type="ECO:0000256" key="1">
    <source>
        <dbReference type="SAM" id="MobiDB-lite"/>
    </source>
</evidence>
<gene>
    <name evidence="2" type="ORF">P5673_003602</name>
</gene>
<evidence type="ECO:0000313" key="3">
    <source>
        <dbReference type="Proteomes" id="UP001249851"/>
    </source>
</evidence>
<dbReference type="EMBL" id="JARQWQ010000006">
    <property type="protein sequence ID" value="KAK2571054.1"/>
    <property type="molecule type" value="Genomic_DNA"/>
</dbReference>
<name>A0AAD9VE48_ACRCE</name>
<dbReference type="Proteomes" id="UP001249851">
    <property type="component" value="Unassembled WGS sequence"/>
</dbReference>
<evidence type="ECO:0000313" key="2">
    <source>
        <dbReference type="EMBL" id="KAK2571054.1"/>
    </source>
</evidence>
<sequence>MTKHSMTGIQSLNNFSFECTGLRVWKACDALAAVEEGQGGSTGDTHWAKVAEDQPSPCKVVCLDCAKTIFVNVSKACFSRLTCTRARGRVKSSVPLDDHYQVTLQSVTPLAKKRARDVENHLVELERENNYNTIKWAETCEEMCASYVNYSTVASFSSPVAVSADSPVSLGWALKWTRISIGFTGNFKVRLKKAFGEGEETGRKASPSDVASKFDSNSNWGKSVRRKGRLVAKQVAIYLCRP</sequence>
<feature type="region of interest" description="Disordered" evidence="1">
    <location>
        <begin position="198"/>
        <end position="217"/>
    </location>
</feature>
<protein>
    <submittedName>
        <fullName evidence="2">Uncharacterized protein</fullName>
    </submittedName>
</protein>
<comment type="caution">
    <text evidence="2">The sequence shown here is derived from an EMBL/GenBank/DDBJ whole genome shotgun (WGS) entry which is preliminary data.</text>
</comment>